<reference evidence="2" key="1">
    <citation type="journal article" date="2019" name="Int. J. Syst. Evol. Microbiol.">
        <title>The Global Catalogue of Microorganisms (GCM) 10K type strain sequencing project: providing services to taxonomists for standard genome sequencing and annotation.</title>
        <authorList>
            <consortium name="The Broad Institute Genomics Platform"/>
            <consortium name="The Broad Institute Genome Sequencing Center for Infectious Disease"/>
            <person name="Wu L."/>
            <person name="Ma J."/>
        </authorList>
    </citation>
    <scope>NUCLEOTIDE SEQUENCE [LARGE SCALE GENOMIC DNA]</scope>
    <source>
        <strain evidence="2">JCM 17938</strain>
    </source>
</reference>
<dbReference type="Proteomes" id="UP001500212">
    <property type="component" value="Unassembled WGS sequence"/>
</dbReference>
<sequence length="84" mass="8703">MTTTPSPIAPPGPAAAPDAQALADVGVLLMRAGLALSEPETALLAAGYEAQNAGITLLYALPEARYVDPALRFRADARIVDWAD</sequence>
<comment type="caution">
    <text evidence="1">The sequence shown here is derived from an EMBL/GenBank/DDBJ whole genome shotgun (WGS) entry which is preliminary data.</text>
</comment>
<accession>A0ABP8TFM7</accession>
<keyword evidence="2" id="KW-1185">Reference proteome</keyword>
<proteinExistence type="predicted"/>
<dbReference type="EMBL" id="BAABHJ010000005">
    <property type="protein sequence ID" value="GAA4605412.1"/>
    <property type="molecule type" value="Genomic_DNA"/>
</dbReference>
<protein>
    <submittedName>
        <fullName evidence="1">Uncharacterized protein</fullName>
    </submittedName>
</protein>
<gene>
    <name evidence="1" type="ORF">GCM10023195_18770</name>
</gene>
<organism evidence="1 2">
    <name type="scientific">Actinoallomurus liliacearum</name>
    <dbReference type="NCBI Taxonomy" id="1080073"/>
    <lineage>
        <taxon>Bacteria</taxon>
        <taxon>Bacillati</taxon>
        <taxon>Actinomycetota</taxon>
        <taxon>Actinomycetes</taxon>
        <taxon>Streptosporangiales</taxon>
        <taxon>Thermomonosporaceae</taxon>
        <taxon>Actinoallomurus</taxon>
    </lineage>
</organism>
<dbReference type="RefSeq" id="WP_345351499.1">
    <property type="nucleotide sequence ID" value="NZ_BAABHJ010000005.1"/>
</dbReference>
<evidence type="ECO:0000313" key="2">
    <source>
        <dbReference type="Proteomes" id="UP001500212"/>
    </source>
</evidence>
<evidence type="ECO:0000313" key="1">
    <source>
        <dbReference type="EMBL" id="GAA4605412.1"/>
    </source>
</evidence>
<name>A0ABP8TFM7_9ACTN</name>